<reference evidence="4 6" key="1">
    <citation type="submission" date="2018-09" db="EMBL/GenBank/DDBJ databases">
        <title>Genomic investigation of the strawberry pathogen Phytophthora fragariae indicates pathogenicity is determined by transcriptional variation in three key races.</title>
        <authorList>
            <person name="Adams T.M."/>
            <person name="Armitage A.D."/>
            <person name="Sobczyk M.K."/>
            <person name="Bates H.J."/>
            <person name="Dunwell J.M."/>
            <person name="Nellist C.F."/>
            <person name="Harrison R.J."/>
        </authorList>
    </citation>
    <scope>NUCLEOTIDE SEQUENCE [LARGE SCALE GENOMIC DNA]</scope>
    <source>
        <strain evidence="2 4">SCRP249</strain>
        <strain evidence="1 6">SCRP324</strain>
        <strain evidence="3 5">SCRP333</strain>
    </source>
</reference>
<organism evidence="2 4">
    <name type="scientific">Phytophthora rubi</name>
    <dbReference type="NCBI Taxonomy" id="129364"/>
    <lineage>
        <taxon>Eukaryota</taxon>
        <taxon>Sar</taxon>
        <taxon>Stramenopiles</taxon>
        <taxon>Oomycota</taxon>
        <taxon>Peronosporomycetes</taxon>
        <taxon>Peronosporales</taxon>
        <taxon>Peronosporaceae</taxon>
        <taxon>Phytophthora</taxon>
    </lineage>
</organism>
<gene>
    <name evidence="2" type="ORF">PR001_g127</name>
    <name evidence="1" type="ORF">PR002_g132</name>
    <name evidence="3" type="ORF">PR003_g129</name>
</gene>
<dbReference type="Gene3D" id="3.40.50.150">
    <property type="entry name" value="Vaccinia Virus protein VP39"/>
    <property type="match status" value="1"/>
</dbReference>
<dbReference type="Proteomes" id="UP000429607">
    <property type="component" value="Unassembled WGS sequence"/>
</dbReference>
<dbReference type="GO" id="GO:0005737">
    <property type="term" value="C:cytoplasm"/>
    <property type="evidence" value="ECO:0007669"/>
    <property type="project" value="TreeGrafter"/>
</dbReference>
<name>A0A6A3PAW9_9STRA</name>
<comment type="caution">
    <text evidence="2">The sequence shown here is derived from an EMBL/GenBank/DDBJ whole genome shotgun (WGS) entry which is preliminary data.</text>
</comment>
<dbReference type="InterPro" id="IPR011989">
    <property type="entry name" value="ARM-like"/>
</dbReference>
<dbReference type="Gene3D" id="1.25.10.10">
    <property type="entry name" value="Leucine-rich Repeat Variant"/>
    <property type="match status" value="1"/>
</dbReference>
<evidence type="ECO:0000313" key="2">
    <source>
        <dbReference type="EMBL" id="KAE9052838.1"/>
    </source>
</evidence>
<dbReference type="Proteomes" id="UP000434957">
    <property type="component" value="Unassembled WGS sequence"/>
</dbReference>
<evidence type="ECO:0000313" key="1">
    <source>
        <dbReference type="EMBL" id="KAE9048939.1"/>
    </source>
</evidence>
<keyword evidence="5" id="KW-1185">Reference proteome</keyword>
<dbReference type="Pfam" id="PF10294">
    <property type="entry name" value="Methyltransf_16"/>
    <property type="match status" value="1"/>
</dbReference>
<dbReference type="GO" id="GO:0005634">
    <property type="term" value="C:nucleus"/>
    <property type="evidence" value="ECO:0007669"/>
    <property type="project" value="TreeGrafter"/>
</dbReference>
<dbReference type="OrthoDB" id="407325at2759"/>
<dbReference type="PANTHER" id="PTHR14614">
    <property type="entry name" value="HEPATOCELLULAR CARCINOMA-ASSOCIATED ANTIGEN"/>
    <property type="match status" value="1"/>
</dbReference>
<dbReference type="InterPro" id="IPR029063">
    <property type="entry name" value="SAM-dependent_MTases_sf"/>
</dbReference>
<accession>A0A6A3PAW9</accession>
<dbReference type="SUPFAM" id="SSF48371">
    <property type="entry name" value="ARM repeat"/>
    <property type="match status" value="1"/>
</dbReference>
<dbReference type="SUPFAM" id="SSF53335">
    <property type="entry name" value="S-adenosyl-L-methionine-dependent methyltransferases"/>
    <property type="match status" value="1"/>
</dbReference>
<protein>
    <recommendedName>
        <fullName evidence="7">FAM86 N-terminal domain-containing protein</fullName>
    </recommendedName>
</protein>
<evidence type="ECO:0000313" key="3">
    <source>
        <dbReference type="EMBL" id="KAE9360546.1"/>
    </source>
</evidence>
<evidence type="ECO:0000313" key="4">
    <source>
        <dbReference type="Proteomes" id="UP000429607"/>
    </source>
</evidence>
<dbReference type="InterPro" id="IPR019410">
    <property type="entry name" value="Methyltransf_16"/>
</dbReference>
<dbReference type="InterPro" id="IPR016024">
    <property type="entry name" value="ARM-type_fold"/>
</dbReference>
<dbReference type="Proteomes" id="UP000435112">
    <property type="component" value="Unassembled WGS sequence"/>
</dbReference>
<dbReference type="EMBL" id="QXFT01000003">
    <property type="protein sequence ID" value="KAE9360546.1"/>
    <property type="molecule type" value="Genomic_DNA"/>
</dbReference>
<dbReference type="EMBL" id="QXFU01000003">
    <property type="protein sequence ID" value="KAE9048939.1"/>
    <property type="molecule type" value="Genomic_DNA"/>
</dbReference>
<proteinExistence type="predicted"/>
<evidence type="ECO:0008006" key="7">
    <source>
        <dbReference type="Google" id="ProtNLM"/>
    </source>
</evidence>
<dbReference type="PANTHER" id="PTHR14614:SF165">
    <property type="entry name" value="FAM86 N-TERMINAL DOMAIN-CONTAINING PROTEIN"/>
    <property type="match status" value="1"/>
</dbReference>
<dbReference type="EMBL" id="QXFV01000003">
    <property type="protein sequence ID" value="KAE9052838.1"/>
    <property type="molecule type" value="Genomic_DNA"/>
</dbReference>
<dbReference type="AlphaFoldDB" id="A0A6A3PAW9"/>
<evidence type="ECO:0000313" key="6">
    <source>
        <dbReference type="Proteomes" id="UP000435112"/>
    </source>
</evidence>
<sequence>MVLFCSTPPAPLPVDVAATRPLVQELATSAASREHVRVLASTTYGRCVLGLAGFLTFATEHMAAFVKRMHGDVSSEDLATTHEMLLLLAETVVDVDNATFIARIGAHPLLMRLMEYENEDIQEAAAEVVTSCTSSPSAITFPHRVRQVGEVERLWPRAVPLPFDPRDNAPKKEDGTQGTLEVLIRQVPTRMTGQRKTGYLLWGAAFVLARWIHKHRELFESKGVIEVGSGLGLGGIVAARYASHTTLTDYQSDTCTALEYNVQLNKPFTHEFDPTKPEVKVAHLDWDLTESIEAVPKAEVVIASDIICEPSTAEGFLRVVRHHLLENPNGVAYLMNANSHSRFGVIHLHALLAASTDLSYSITPVGELADGPELLETVSDAQELSYEFYEIRAASPKTE</sequence>
<evidence type="ECO:0000313" key="5">
    <source>
        <dbReference type="Proteomes" id="UP000434957"/>
    </source>
</evidence>